<keyword evidence="7" id="KW-1185">Reference proteome</keyword>
<comment type="subunit">
    <text evidence="4">Heterodimer of an alpha subunit and a beta subunit processed from the same precursor.</text>
</comment>
<reference evidence="6 7" key="1">
    <citation type="submission" date="2023-09" db="EMBL/GenBank/DDBJ databases">
        <authorList>
            <person name="Rey-Velasco X."/>
        </authorList>
    </citation>
    <scope>NUCLEOTIDE SEQUENCE [LARGE SCALE GENOMIC DNA]</scope>
    <source>
        <strain evidence="6 7">P117</strain>
    </source>
</reference>
<proteinExistence type="inferred from homology"/>
<evidence type="ECO:0000256" key="5">
    <source>
        <dbReference type="SAM" id="Phobius"/>
    </source>
</evidence>
<dbReference type="Pfam" id="PF01804">
    <property type="entry name" value="Penicil_amidase"/>
    <property type="match status" value="1"/>
</dbReference>
<dbReference type="RefSeq" id="WP_311367647.1">
    <property type="nucleotide sequence ID" value="NZ_JAVRHX010000001.1"/>
</dbReference>
<dbReference type="EMBL" id="JAVRHX010000001">
    <property type="protein sequence ID" value="MDT0594165.1"/>
    <property type="molecule type" value="Genomic_DNA"/>
</dbReference>
<keyword evidence="3" id="KW-0865">Zymogen</keyword>
<evidence type="ECO:0000256" key="4">
    <source>
        <dbReference type="ARBA" id="ARBA00038735"/>
    </source>
</evidence>
<sequence>MRIFKWLIISIISVSVLLAILLYWGLHASLPQLDGELSSPELIQNTELARDDLGTAIVSAQNEYDAAFTLGYAHAQDRLFQMDLLRRQAAGELSELVGRIALPRDKKHRTHQFRKRAKAIFKSLSPHEQKLLSTYTAGVNAGAEGYSTKPLEYYLLSSSFIPWTPEDSLLASFSMYLDLQAAQIETDYRLSILNEIFGEEMLRFFTLPSTYQAAIDQSTIPLEPIKVPVLPPSLTNKDTFDTANVKTLIEEIPDIGSNNWAVANELTQNSGAMLSNDMHLGLSVPSIWYRAQLNYVENGESISITGVSLPGTPAVIVGSSKHIAWGFTNSGIDNVDWIELSDESVITELTEIIKLKDGVEEYTFETSPYGPVRRFKDKTYALAWVAHQSYAVNMKLADLGKAKNIDEALNIARSVRIPAQNLVLADSQGDVAWQLLGAISGRKAVARHAIPEESYSPSWKTAEPNPANMIRPDSGRVWSANARMVSAKDIGRYGNGGYALGARQKQIVSSLMENSNFTERDFYDIHLDNRAVFLGPWHNLLLQALEAAPTEYADDIKLLNEWDACACEDSIGYTLVRRFRSEVINMLLAPINKELNKHDLSVRYMLRGIEPAIWALIDQNEDSWLPVEYENYQQFFQESFKQTKSRLVNQYALEGNDYTALAWGNVNALEVRHPFSGSVGPFGDMLNMPKVKGFGDSYMPAVQSKSFGASQRLIVRPNALENGILTIPGGQSGHFLSKYFEAGFLEYAGHQNTPLLPGDIKHRLRFSATAD</sequence>
<dbReference type="InterPro" id="IPR043146">
    <property type="entry name" value="Penicillin_amidase_N_B-knob"/>
</dbReference>
<evidence type="ECO:0000313" key="7">
    <source>
        <dbReference type="Proteomes" id="UP001253545"/>
    </source>
</evidence>
<keyword evidence="2 6" id="KW-0378">Hydrolase</keyword>
<keyword evidence="5" id="KW-1133">Transmembrane helix</keyword>
<organism evidence="6 7">
    <name type="scientific">Glaciecola petra</name>
    <dbReference type="NCBI Taxonomy" id="3075602"/>
    <lineage>
        <taxon>Bacteria</taxon>
        <taxon>Pseudomonadati</taxon>
        <taxon>Pseudomonadota</taxon>
        <taxon>Gammaproteobacteria</taxon>
        <taxon>Alteromonadales</taxon>
        <taxon>Alteromonadaceae</taxon>
        <taxon>Glaciecola</taxon>
    </lineage>
</organism>
<evidence type="ECO:0000256" key="1">
    <source>
        <dbReference type="ARBA" id="ARBA00006586"/>
    </source>
</evidence>
<protein>
    <submittedName>
        <fullName evidence="6">Penicillin acylase family protein</fullName>
        <ecNumber evidence="6">3.5.1.-</ecNumber>
    </submittedName>
</protein>
<evidence type="ECO:0000313" key="6">
    <source>
        <dbReference type="EMBL" id="MDT0594165.1"/>
    </source>
</evidence>
<keyword evidence="5" id="KW-0472">Membrane</keyword>
<dbReference type="InterPro" id="IPR043147">
    <property type="entry name" value="Penicillin_amidase_A-knob"/>
</dbReference>
<dbReference type="Gene3D" id="1.10.439.10">
    <property type="entry name" value="Penicillin Amidohydrolase, domain 1"/>
    <property type="match status" value="1"/>
</dbReference>
<comment type="similarity">
    <text evidence="1">Belongs to the peptidase S45 family.</text>
</comment>
<dbReference type="InterPro" id="IPR023343">
    <property type="entry name" value="Penicillin_amidase_dom1"/>
</dbReference>
<dbReference type="InterPro" id="IPR002692">
    <property type="entry name" value="S45"/>
</dbReference>
<comment type="caution">
    <text evidence="6">The sequence shown here is derived from an EMBL/GenBank/DDBJ whole genome shotgun (WGS) entry which is preliminary data.</text>
</comment>
<dbReference type="PIRSF" id="PIRSF001227">
    <property type="entry name" value="Pen_acylase"/>
    <property type="match status" value="1"/>
</dbReference>
<dbReference type="GO" id="GO:0016787">
    <property type="term" value="F:hydrolase activity"/>
    <property type="evidence" value="ECO:0007669"/>
    <property type="project" value="UniProtKB-KW"/>
</dbReference>
<dbReference type="Proteomes" id="UP001253545">
    <property type="component" value="Unassembled WGS sequence"/>
</dbReference>
<dbReference type="InterPro" id="IPR014395">
    <property type="entry name" value="Pen/GL7ACA/AHL_acylase"/>
</dbReference>
<dbReference type="Gene3D" id="3.60.20.10">
    <property type="entry name" value="Glutamine Phosphoribosylpyrophosphate, subunit 1, domain 1"/>
    <property type="match status" value="1"/>
</dbReference>
<dbReference type="SUPFAM" id="SSF56235">
    <property type="entry name" value="N-terminal nucleophile aminohydrolases (Ntn hydrolases)"/>
    <property type="match status" value="1"/>
</dbReference>
<dbReference type="InterPro" id="IPR029055">
    <property type="entry name" value="Ntn_hydrolases_N"/>
</dbReference>
<dbReference type="PANTHER" id="PTHR34218:SF4">
    <property type="entry name" value="ACYL-HOMOSERINE LACTONE ACYLASE QUIP"/>
    <property type="match status" value="1"/>
</dbReference>
<dbReference type="EC" id="3.5.1.-" evidence="6"/>
<dbReference type="Gene3D" id="2.30.120.10">
    <property type="match status" value="1"/>
</dbReference>
<dbReference type="Gene3D" id="1.10.1400.10">
    <property type="match status" value="1"/>
</dbReference>
<evidence type="ECO:0000256" key="2">
    <source>
        <dbReference type="ARBA" id="ARBA00022801"/>
    </source>
</evidence>
<dbReference type="PANTHER" id="PTHR34218">
    <property type="entry name" value="PEPTIDASE S45 PENICILLIN AMIDASE"/>
    <property type="match status" value="1"/>
</dbReference>
<evidence type="ECO:0000256" key="3">
    <source>
        <dbReference type="ARBA" id="ARBA00023145"/>
    </source>
</evidence>
<dbReference type="CDD" id="cd03747">
    <property type="entry name" value="Ntn_PGA_like"/>
    <property type="match status" value="1"/>
</dbReference>
<keyword evidence="5" id="KW-0812">Transmembrane</keyword>
<feature type="transmembrane region" description="Helical" evidence="5">
    <location>
        <begin position="7"/>
        <end position="26"/>
    </location>
</feature>
<name>A0ABU2ZNG1_9ALTE</name>
<accession>A0ABU2ZNG1</accession>
<gene>
    <name evidence="6" type="ORF">RM552_04845</name>
</gene>